<dbReference type="AlphaFoldDB" id="A0A1F7RPV6"/>
<comment type="caution">
    <text evidence="1">The sequence shown here is derived from an EMBL/GenBank/DDBJ whole genome shotgun (WGS) entry which is preliminary data.</text>
</comment>
<gene>
    <name evidence="1" type="ORF">A2161_07825</name>
</gene>
<dbReference type="Gene3D" id="2.120.10.80">
    <property type="entry name" value="Kelch-type beta propeller"/>
    <property type="match status" value="2"/>
</dbReference>
<sequence length="331" mass="37339">MVGIAGIAFLFWWWTFARTFYPLDEYVETKHGIYSTARELPIAITEAGGTVCNNKFYVAGGLGAFAQTLDTFFEYDPGTDRWQELLKLPQQISHAGVVTHNNKIYIVGGFGPLGIRIRGFMFAEWKPLKTVYIYDTVSGSWKNGPELPEPRGAGGIAVTGDTIWFVGGINQNKNISDSFFKFDIEKNVWESLPSMPTPRDHLRLEAIDDNLYAISGRKDDLRFNLSNVECYNILTGQWTKKTYIPLGRGGFASVVYHGRIYTFGGEHVWKCFTNVERYDPESDTWKTLSPMPEPRHGIIAGIINDEIHLVSGGIHPRISVSAIHRVFNFID</sequence>
<accession>A0A1F7RPV6</accession>
<evidence type="ECO:0008006" key="3">
    <source>
        <dbReference type="Google" id="ProtNLM"/>
    </source>
</evidence>
<dbReference type="Proteomes" id="UP000179266">
    <property type="component" value="Unassembled WGS sequence"/>
</dbReference>
<organism evidence="1 2">
    <name type="scientific">Candidatus Schekmanbacteria bacterium RBG_13_48_7</name>
    <dbReference type="NCBI Taxonomy" id="1817878"/>
    <lineage>
        <taxon>Bacteria</taxon>
        <taxon>Candidatus Schekmaniibacteriota</taxon>
    </lineage>
</organism>
<dbReference type="InterPro" id="IPR006652">
    <property type="entry name" value="Kelch_1"/>
</dbReference>
<dbReference type="Pfam" id="PF24681">
    <property type="entry name" value="Kelch_KLHDC2_KLHL20_DRC7"/>
    <property type="match status" value="1"/>
</dbReference>
<dbReference type="Pfam" id="PF01344">
    <property type="entry name" value="Kelch_1"/>
    <property type="match status" value="1"/>
</dbReference>
<protein>
    <recommendedName>
        <fullName evidence="3">Galactose oxidase</fullName>
    </recommendedName>
</protein>
<dbReference type="InterPro" id="IPR052392">
    <property type="entry name" value="Kelch-BTB_domain-containing"/>
</dbReference>
<dbReference type="PANTHER" id="PTHR46375:SF3">
    <property type="entry name" value="KELCH REPEAT AND BTB DOMAIN-CONTAINING PROTEIN 13"/>
    <property type="match status" value="1"/>
</dbReference>
<reference evidence="1 2" key="1">
    <citation type="journal article" date="2016" name="Nat. Commun.">
        <title>Thousands of microbial genomes shed light on interconnected biogeochemical processes in an aquifer system.</title>
        <authorList>
            <person name="Anantharaman K."/>
            <person name="Brown C.T."/>
            <person name="Hug L.A."/>
            <person name="Sharon I."/>
            <person name="Castelle C.J."/>
            <person name="Probst A.J."/>
            <person name="Thomas B.C."/>
            <person name="Singh A."/>
            <person name="Wilkins M.J."/>
            <person name="Karaoz U."/>
            <person name="Brodie E.L."/>
            <person name="Williams K.H."/>
            <person name="Hubbard S.S."/>
            <person name="Banfield J.F."/>
        </authorList>
    </citation>
    <scope>NUCLEOTIDE SEQUENCE [LARGE SCALE GENOMIC DNA]</scope>
</reference>
<evidence type="ECO:0000313" key="1">
    <source>
        <dbReference type="EMBL" id="OGL43595.1"/>
    </source>
</evidence>
<dbReference type="SMART" id="SM00612">
    <property type="entry name" value="Kelch"/>
    <property type="match status" value="5"/>
</dbReference>
<name>A0A1F7RPV6_9BACT</name>
<evidence type="ECO:0000313" key="2">
    <source>
        <dbReference type="Proteomes" id="UP000179266"/>
    </source>
</evidence>
<proteinExistence type="predicted"/>
<dbReference type="InterPro" id="IPR015915">
    <property type="entry name" value="Kelch-typ_b-propeller"/>
</dbReference>
<dbReference type="PANTHER" id="PTHR46375">
    <property type="entry name" value="KELCH REPEAT AND BTB DOMAIN-CONTAINING PROTEIN 13-RELATED"/>
    <property type="match status" value="1"/>
</dbReference>
<dbReference type="SUPFAM" id="SSF117281">
    <property type="entry name" value="Kelch motif"/>
    <property type="match status" value="2"/>
</dbReference>
<dbReference type="EMBL" id="MGDD01000263">
    <property type="protein sequence ID" value="OGL43595.1"/>
    <property type="molecule type" value="Genomic_DNA"/>
</dbReference>